<dbReference type="EMBL" id="ACUZ02000003">
    <property type="protein sequence ID" value="EFB33478.1"/>
    <property type="molecule type" value="Genomic_DNA"/>
</dbReference>
<reference evidence="1 2" key="1">
    <citation type="submission" date="2009-11" db="EMBL/GenBank/DDBJ databases">
        <authorList>
            <person name="Weinstock G."/>
            <person name="Sodergren E."/>
            <person name="Clifton S."/>
            <person name="Fulton L."/>
            <person name="Fulton B."/>
            <person name="Courtney L."/>
            <person name="Fronick C."/>
            <person name="Harrison M."/>
            <person name="Strong C."/>
            <person name="Farmer C."/>
            <person name="Delahaunty K."/>
            <person name="Markovic C."/>
            <person name="Hall O."/>
            <person name="Minx P."/>
            <person name="Tomlinson C."/>
            <person name="Mitreva M."/>
            <person name="Nelson J."/>
            <person name="Hou S."/>
            <person name="Wollam A."/>
            <person name="Pepin K.H."/>
            <person name="Johnson M."/>
            <person name="Bhonagiri V."/>
            <person name="Nash W.E."/>
            <person name="Warren W."/>
            <person name="Chinwalla A."/>
            <person name="Mardis E.R."/>
            <person name="Wilson R.K."/>
        </authorList>
    </citation>
    <scope>NUCLEOTIDE SEQUENCE [LARGE SCALE GENOMIC DNA]</scope>
    <source>
        <strain evidence="1 2">F0302</strain>
    </source>
</reference>
<dbReference type="HOGENOM" id="CLU_3274611_0_0_10"/>
<comment type="caution">
    <text evidence="1">The sequence shown here is derived from an EMBL/GenBank/DDBJ whole genome shotgun (WGS) entry which is preliminary data.</text>
</comment>
<evidence type="ECO:0000313" key="2">
    <source>
        <dbReference type="Proteomes" id="UP000004079"/>
    </source>
</evidence>
<accession>D1QMV2</accession>
<gene>
    <name evidence="1" type="ORF">HMPREF0971_00241</name>
</gene>
<proteinExistence type="predicted"/>
<dbReference type="STRING" id="649760.HMPREF0971_00241"/>
<protein>
    <submittedName>
        <fullName evidence="1">Uncharacterized protein</fullName>
    </submittedName>
</protein>
<name>D1QMV2_9BACT</name>
<sequence length="41" mass="4630">MLSQFFTPITQSYGICDTTKSISFIIFLKTIENLLSAMPMP</sequence>
<dbReference type="AlphaFoldDB" id="D1QMV2"/>
<evidence type="ECO:0000313" key="1">
    <source>
        <dbReference type="EMBL" id="EFB33478.1"/>
    </source>
</evidence>
<dbReference type="Proteomes" id="UP000004079">
    <property type="component" value="Unassembled WGS sequence"/>
</dbReference>
<organism evidence="1 2">
    <name type="scientific">Segatella oris F0302</name>
    <dbReference type="NCBI Taxonomy" id="649760"/>
    <lineage>
        <taxon>Bacteria</taxon>
        <taxon>Pseudomonadati</taxon>
        <taxon>Bacteroidota</taxon>
        <taxon>Bacteroidia</taxon>
        <taxon>Bacteroidales</taxon>
        <taxon>Prevotellaceae</taxon>
        <taxon>Segatella</taxon>
    </lineage>
</organism>